<accession>A0A4V1IXL0</accession>
<dbReference type="GO" id="GO:0004794">
    <property type="term" value="F:threonine deaminase activity"/>
    <property type="evidence" value="ECO:0007669"/>
    <property type="project" value="UniProtKB-EC"/>
</dbReference>
<sequence>MDFDRLRFVAERAELGEGREAMLSVVIPEIPGSFLSLHTVIHPRAISEFSYRYSDSERAHILLSIVTKNRDEEVPGIISRLQEQGMEATDLSMNELAKTHARFMVGGRGNMGAVKDERLISFTFPERPGALRKFLTNLVTGWNISLFHYRNIGGDTARVLVGIQVPASEDAVFANFLEQLGYPWVEETNNLVYQRFLR</sequence>
<dbReference type="SUPFAM" id="SSF55021">
    <property type="entry name" value="ACT-like"/>
    <property type="match status" value="2"/>
</dbReference>
<dbReference type="OrthoDB" id="4418812at2759"/>
<evidence type="ECO:0000256" key="9">
    <source>
        <dbReference type="ARBA" id="ARBA00022737"/>
    </source>
</evidence>
<keyword evidence="8" id="KW-0412">Isoleucine biosynthesis</keyword>
<dbReference type="InterPro" id="IPR050147">
    <property type="entry name" value="Ser/Thr_Dehydratase"/>
</dbReference>
<evidence type="ECO:0000259" key="14">
    <source>
        <dbReference type="PROSITE" id="PS51672"/>
    </source>
</evidence>
<dbReference type="CDD" id="cd04906">
    <property type="entry name" value="ACT_ThrD-I_1"/>
    <property type="match status" value="1"/>
</dbReference>
<evidence type="ECO:0000256" key="2">
    <source>
        <dbReference type="ARBA" id="ARBA00001933"/>
    </source>
</evidence>
<organism evidence="15 16">
    <name type="scientific">Piptocephalis cylindrospora</name>
    <dbReference type="NCBI Taxonomy" id="1907219"/>
    <lineage>
        <taxon>Eukaryota</taxon>
        <taxon>Fungi</taxon>
        <taxon>Fungi incertae sedis</taxon>
        <taxon>Zoopagomycota</taxon>
        <taxon>Zoopagomycotina</taxon>
        <taxon>Zoopagomycetes</taxon>
        <taxon>Zoopagales</taxon>
        <taxon>Piptocephalidaceae</taxon>
        <taxon>Piptocephalis</taxon>
    </lineage>
</organism>
<dbReference type="GO" id="GO:0006565">
    <property type="term" value="P:L-serine catabolic process"/>
    <property type="evidence" value="ECO:0007669"/>
    <property type="project" value="TreeGrafter"/>
</dbReference>
<evidence type="ECO:0000256" key="10">
    <source>
        <dbReference type="ARBA" id="ARBA00022898"/>
    </source>
</evidence>
<evidence type="ECO:0000256" key="7">
    <source>
        <dbReference type="ARBA" id="ARBA00022605"/>
    </source>
</evidence>
<evidence type="ECO:0000256" key="5">
    <source>
        <dbReference type="ARBA" id="ARBA00011881"/>
    </source>
</evidence>
<keyword evidence="16" id="KW-1185">Reference proteome</keyword>
<evidence type="ECO:0000256" key="4">
    <source>
        <dbReference type="ARBA" id="ARBA00010869"/>
    </source>
</evidence>
<proteinExistence type="inferred from homology"/>
<dbReference type="Gene3D" id="3.40.1020.10">
    <property type="entry name" value="Biosynthetic Threonine Deaminase, Domain 3"/>
    <property type="match status" value="1"/>
</dbReference>
<dbReference type="GO" id="GO:0003941">
    <property type="term" value="F:L-serine ammonia-lyase activity"/>
    <property type="evidence" value="ECO:0007669"/>
    <property type="project" value="TreeGrafter"/>
</dbReference>
<evidence type="ECO:0000256" key="12">
    <source>
        <dbReference type="ARBA" id="ARBA00023304"/>
    </source>
</evidence>
<dbReference type="EC" id="4.3.1.19" evidence="6"/>
<evidence type="ECO:0000256" key="8">
    <source>
        <dbReference type="ARBA" id="ARBA00022624"/>
    </source>
</evidence>
<protein>
    <recommendedName>
        <fullName evidence="6">threonine ammonia-lyase</fullName>
        <ecNumber evidence="6">4.3.1.19</ecNumber>
    </recommendedName>
    <alternativeName>
        <fullName evidence="13">Threonine deaminase</fullName>
    </alternativeName>
</protein>
<gene>
    <name evidence="15" type="ORF">BJ684DRAFT_22002</name>
</gene>
<dbReference type="PANTHER" id="PTHR48078">
    <property type="entry name" value="THREONINE DEHYDRATASE, MITOCHONDRIAL-RELATED"/>
    <property type="match status" value="1"/>
</dbReference>
<reference evidence="16" key="1">
    <citation type="journal article" date="2018" name="Nat. Microbiol.">
        <title>Leveraging single-cell genomics to expand the fungal tree of life.</title>
        <authorList>
            <person name="Ahrendt S.R."/>
            <person name="Quandt C.A."/>
            <person name="Ciobanu D."/>
            <person name="Clum A."/>
            <person name="Salamov A."/>
            <person name="Andreopoulos B."/>
            <person name="Cheng J.F."/>
            <person name="Woyke T."/>
            <person name="Pelin A."/>
            <person name="Henrissat B."/>
            <person name="Reynolds N.K."/>
            <person name="Benny G.L."/>
            <person name="Smith M.E."/>
            <person name="James T.Y."/>
            <person name="Grigoriev I.V."/>
        </authorList>
    </citation>
    <scope>NUCLEOTIDE SEQUENCE [LARGE SCALE GENOMIC DNA]</scope>
</reference>
<dbReference type="CDD" id="cd04907">
    <property type="entry name" value="ACT_ThrD-I_2"/>
    <property type="match status" value="1"/>
</dbReference>
<dbReference type="Pfam" id="PF00585">
    <property type="entry name" value="Thr_dehydrat_C"/>
    <property type="match status" value="2"/>
</dbReference>
<dbReference type="AlphaFoldDB" id="A0A4V1IXL0"/>
<keyword evidence="11" id="KW-0456">Lyase</keyword>
<keyword evidence="10" id="KW-0663">Pyridoxal phosphate</keyword>
<dbReference type="EMBL" id="KZ988916">
    <property type="protein sequence ID" value="RKP11429.1"/>
    <property type="molecule type" value="Genomic_DNA"/>
</dbReference>
<evidence type="ECO:0000313" key="16">
    <source>
        <dbReference type="Proteomes" id="UP000267251"/>
    </source>
</evidence>
<comment type="subunit">
    <text evidence="5">Homotetramer.</text>
</comment>
<dbReference type="GO" id="GO:0006567">
    <property type="term" value="P:L-threonine catabolic process"/>
    <property type="evidence" value="ECO:0007669"/>
    <property type="project" value="TreeGrafter"/>
</dbReference>
<dbReference type="PANTHER" id="PTHR48078:SF11">
    <property type="entry name" value="THREONINE DEHYDRATASE, MITOCHONDRIAL"/>
    <property type="match status" value="1"/>
</dbReference>
<dbReference type="Proteomes" id="UP000267251">
    <property type="component" value="Unassembled WGS sequence"/>
</dbReference>
<evidence type="ECO:0000256" key="3">
    <source>
        <dbReference type="ARBA" id="ARBA00004810"/>
    </source>
</evidence>
<comment type="pathway">
    <text evidence="3">Amino-acid biosynthesis; L-isoleucine biosynthesis; 2-oxobutanoate from L-threonine: step 1/1.</text>
</comment>
<feature type="domain" description="ACT-like" evidence="14">
    <location>
        <begin position="118"/>
        <end position="189"/>
    </location>
</feature>
<evidence type="ECO:0000313" key="15">
    <source>
        <dbReference type="EMBL" id="RKP11429.1"/>
    </source>
</evidence>
<comment type="similarity">
    <text evidence="4">Belongs to the serine/threonine dehydratase family.</text>
</comment>
<dbReference type="InterPro" id="IPR038110">
    <property type="entry name" value="TD_ACT-like_sf"/>
</dbReference>
<keyword evidence="12" id="KW-0100">Branched-chain amino acid biosynthesis</keyword>
<dbReference type="GO" id="GO:0009097">
    <property type="term" value="P:isoleucine biosynthetic process"/>
    <property type="evidence" value="ECO:0007669"/>
    <property type="project" value="UniProtKB-KW"/>
</dbReference>
<name>A0A4V1IXL0_9FUNG</name>
<keyword evidence="7" id="KW-0028">Amino-acid biosynthesis</keyword>
<evidence type="ECO:0000256" key="1">
    <source>
        <dbReference type="ARBA" id="ARBA00001274"/>
    </source>
</evidence>
<comment type="cofactor">
    <cofactor evidence="2">
        <name>pyridoxal 5'-phosphate</name>
        <dbReference type="ChEBI" id="CHEBI:597326"/>
    </cofactor>
</comment>
<evidence type="ECO:0000256" key="6">
    <source>
        <dbReference type="ARBA" id="ARBA00012096"/>
    </source>
</evidence>
<keyword evidence="9" id="KW-0677">Repeat</keyword>
<comment type="catalytic activity">
    <reaction evidence="1">
        <text>L-threonine = 2-oxobutanoate + NH4(+)</text>
        <dbReference type="Rhea" id="RHEA:22108"/>
        <dbReference type="ChEBI" id="CHEBI:16763"/>
        <dbReference type="ChEBI" id="CHEBI:28938"/>
        <dbReference type="ChEBI" id="CHEBI:57926"/>
        <dbReference type="EC" id="4.3.1.19"/>
    </reaction>
</comment>
<dbReference type="InterPro" id="IPR001721">
    <property type="entry name" value="TD_ACT-like"/>
</dbReference>
<dbReference type="FunFam" id="3.40.1020.10:FF:000001">
    <property type="entry name" value="L-threonine dehydratase"/>
    <property type="match status" value="1"/>
</dbReference>
<dbReference type="InterPro" id="IPR045865">
    <property type="entry name" value="ACT-like_dom_sf"/>
</dbReference>
<evidence type="ECO:0000256" key="13">
    <source>
        <dbReference type="ARBA" id="ARBA00031427"/>
    </source>
</evidence>
<feature type="domain" description="ACT-like" evidence="14">
    <location>
        <begin position="21"/>
        <end position="93"/>
    </location>
</feature>
<dbReference type="PROSITE" id="PS51672">
    <property type="entry name" value="ACT_LIKE"/>
    <property type="match status" value="2"/>
</dbReference>
<evidence type="ECO:0000256" key="11">
    <source>
        <dbReference type="ARBA" id="ARBA00023239"/>
    </source>
</evidence>